<reference evidence="1" key="1">
    <citation type="journal article" date="2014" name="Int. J. Syst. Evol. Microbiol.">
        <title>Complete genome sequence of Corynebacterium casei LMG S-19264T (=DSM 44701T), isolated from a smear-ripened cheese.</title>
        <authorList>
            <consortium name="US DOE Joint Genome Institute (JGI-PGF)"/>
            <person name="Walter F."/>
            <person name="Albersmeier A."/>
            <person name="Kalinowski J."/>
            <person name="Ruckert C."/>
        </authorList>
    </citation>
    <scope>NUCLEOTIDE SEQUENCE</scope>
    <source>
        <strain evidence="1">JCM 4434</strain>
    </source>
</reference>
<dbReference type="GeneID" id="97490150"/>
<organism evidence="2 3">
    <name type="scientific">Kitasatospora aureofaciens</name>
    <name type="common">Streptomyces aureofaciens</name>
    <dbReference type="NCBI Taxonomy" id="1894"/>
    <lineage>
        <taxon>Bacteria</taxon>
        <taxon>Bacillati</taxon>
        <taxon>Actinomycetota</taxon>
        <taxon>Actinomycetes</taxon>
        <taxon>Kitasatosporales</taxon>
        <taxon>Streptomycetaceae</taxon>
        <taxon>Kitasatospora</taxon>
    </lineage>
</organism>
<dbReference type="Proteomes" id="UP000610124">
    <property type="component" value="Unassembled WGS sequence"/>
</dbReference>
<reference evidence="2 3" key="2">
    <citation type="submission" date="2014-07" db="EMBL/GenBank/DDBJ databases">
        <authorList>
            <person name="Zhang J.E."/>
            <person name="Yang H."/>
            <person name="Guo J."/>
            <person name="Deng Z."/>
            <person name="Luo H."/>
            <person name="Luo M."/>
            <person name="Zhao B."/>
        </authorList>
    </citation>
    <scope>NUCLEOTIDE SEQUENCE [LARGE SCALE GENOMIC DNA]</scope>
    <source>
        <strain evidence="2">ATCC 10762</strain>
        <strain evidence="3">ATCC 10762 / DSM 40127 / CCM 3239 / JCM 4008 / LMG 5968 / NBRC 12843 / NCIMB 8234 / A-377</strain>
    </source>
</reference>
<reference evidence="2" key="3">
    <citation type="submission" date="2016-08" db="EMBL/GenBank/DDBJ databases">
        <title>Sequencing, Assembly and Comparative Genomics of S. aureofaciens ATCC 10762.</title>
        <authorList>
            <person name="Gradnigo J.S."/>
            <person name="Johnson N."/>
            <person name="Somerville G.A."/>
        </authorList>
    </citation>
    <scope>NUCLEOTIDE SEQUENCE [LARGE SCALE GENOMIC DNA]</scope>
    <source>
        <strain evidence="2">ATCC 10762</strain>
    </source>
</reference>
<proteinExistence type="predicted"/>
<dbReference type="OrthoDB" id="3542430at2"/>
<gene>
    <name evidence="1" type="ORF">GCM10010502_73010</name>
    <name evidence="2" type="ORF">HS99_0017640</name>
</gene>
<protein>
    <submittedName>
        <fullName evidence="2">Uncharacterized protein</fullName>
    </submittedName>
</protein>
<accession>A0A1E7NE18</accession>
<sequence length="134" mass="14816">MIFDSFPIVGSFRELEYGSPDGPSIRAAVRTAAPEHEGDLVRYLRAGTTLVATPSAVPDVLSESGAFIGGLHLLTDGHWLWYSDLAHYVGRYHVELDPAFIEHARSNNWSIPQISDEHLETMVTLLIGDENEPD</sequence>
<comment type="caution">
    <text evidence="2">The sequence shown here is derived from an EMBL/GenBank/DDBJ whole genome shotgun (WGS) entry which is preliminary data.</text>
</comment>
<dbReference type="EMBL" id="BMUB01000043">
    <property type="protein sequence ID" value="GGV07250.1"/>
    <property type="molecule type" value="Genomic_DNA"/>
</dbReference>
<accession>A0A8H9I043</accession>
<dbReference type="AlphaFoldDB" id="A0A1E7NE18"/>
<dbReference type="Proteomes" id="UP000037395">
    <property type="component" value="Unassembled WGS sequence"/>
</dbReference>
<evidence type="ECO:0000313" key="3">
    <source>
        <dbReference type="Proteomes" id="UP000037395"/>
    </source>
</evidence>
<evidence type="ECO:0000313" key="1">
    <source>
        <dbReference type="EMBL" id="GGV07250.1"/>
    </source>
</evidence>
<evidence type="ECO:0000313" key="2">
    <source>
        <dbReference type="EMBL" id="OEV38939.1"/>
    </source>
</evidence>
<name>A0A1E7NE18_KITAU</name>
<dbReference type="RefSeq" id="WP_030558261.1">
    <property type="nucleotide sequence ID" value="NZ_BMUB01000043.1"/>
</dbReference>
<keyword evidence="3" id="KW-1185">Reference proteome</keyword>
<reference evidence="3" key="4">
    <citation type="submission" date="2016-08" db="EMBL/GenBank/DDBJ databases">
        <title>Sequencing, assembly and comparative genomics of S. aureofaciens ATCC 10762.</title>
        <authorList>
            <person name="Gradnigo J.S."/>
            <person name="Johnson N."/>
            <person name="Somerville G.A."/>
        </authorList>
    </citation>
    <scope>NUCLEOTIDE SEQUENCE [LARGE SCALE GENOMIC DNA]</scope>
    <source>
        <strain evidence="3">ATCC 10762 / DSM 40127 / CCM 3239 / JCM 4008 / LMG 5968 / NBRC 12843 / NCIMB 8234 / A-377</strain>
    </source>
</reference>
<reference evidence="1" key="5">
    <citation type="submission" date="2020-09" db="EMBL/GenBank/DDBJ databases">
        <authorList>
            <person name="Sun Q."/>
            <person name="Ohkuma M."/>
        </authorList>
    </citation>
    <scope>NUCLEOTIDE SEQUENCE</scope>
    <source>
        <strain evidence="1">JCM 4434</strain>
    </source>
</reference>
<dbReference type="EMBL" id="JPRF03000002">
    <property type="protein sequence ID" value="OEV38939.1"/>
    <property type="molecule type" value="Genomic_DNA"/>
</dbReference>